<dbReference type="RefSeq" id="WP_073317850.1">
    <property type="nucleotide sequence ID" value="NZ_FQYP01000007.1"/>
</dbReference>
<organism evidence="1 2">
    <name type="scientific">Aquimarina spongiae</name>
    <dbReference type="NCBI Taxonomy" id="570521"/>
    <lineage>
        <taxon>Bacteria</taxon>
        <taxon>Pseudomonadati</taxon>
        <taxon>Bacteroidota</taxon>
        <taxon>Flavobacteriia</taxon>
        <taxon>Flavobacteriales</taxon>
        <taxon>Flavobacteriaceae</taxon>
        <taxon>Aquimarina</taxon>
    </lineage>
</organism>
<dbReference type="Gene3D" id="3.10.450.50">
    <property type="match status" value="1"/>
</dbReference>
<reference evidence="2" key="1">
    <citation type="submission" date="2016-11" db="EMBL/GenBank/DDBJ databases">
        <authorList>
            <person name="Varghese N."/>
            <person name="Submissions S."/>
        </authorList>
    </citation>
    <scope>NUCLEOTIDE SEQUENCE [LARGE SCALE GENOMIC DNA]</scope>
    <source>
        <strain evidence="2">DSM 22623</strain>
    </source>
</reference>
<gene>
    <name evidence="1" type="ORF">SAMN04488508_10766</name>
</gene>
<name>A0A1M6I280_9FLAO</name>
<evidence type="ECO:0000313" key="2">
    <source>
        <dbReference type="Proteomes" id="UP000184432"/>
    </source>
</evidence>
<protein>
    <submittedName>
        <fullName evidence="1">Predicted SnoaL-like aldol condensation-catalyzing enzyme</fullName>
    </submittedName>
</protein>
<proteinExistence type="predicted"/>
<accession>A0A1M6I280</accession>
<dbReference type="InterPro" id="IPR032710">
    <property type="entry name" value="NTF2-like_dom_sf"/>
</dbReference>
<dbReference type="Proteomes" id="UP000184432">
    <property type="component" value="Unassembled WGS sequence"/>
</dbReference>
<dbReference type="EMBL" id="FQYP01000007">
    <property type="protein sequence ID" value="SHJ28490.1"/>
    <property type="molecule type" value="Genomic_DNA"/>
</dbReference>
<sequence>MTNQEIVIQFLNGFNDPQRIHESLALLADHYRFKNPMVALNHKTEFITLATEMGKVLTGVKLISTAQNEDWVATHYEFQSSIPGLESNLASEWFRLEKGIIQESILIYDASKWRKVYEQMKA</sequence>
<dbReference type="AlphaFoldDB" id="A0A1M6I280"/>
<dbReference type="STRING" id="570521.SAMN04488508_10766"/>
<dbReference type="SUPFAM" id="SSF54427">
    <property type="entry name" value="NTF2-like"/>
    <property type="match status" value="1"/>
</dbReference>
<dbReference type="OrthoDB" id="1161475at2"/>
<keyword evidence="2" id="KW-1185">Reference proteome</keyword>
<evidence type="ECO:0000313" key="1">
    <source>
        <dbReference type="EMBL" id="SHJ28490.1"/>
    </source>
</evidence>